<comment type="caution">
    <text evidence="7">The sequence shown here is derived from an EMBL/GenBank/DDBJ whole genome shotgun (WGS) entry which is preliminary data.</text>
</comment>
<keyword evidence="8" id="KW-1185">Reference proteome</keyword>
<feature type="transmembrane region" description="Helical" evidence="5">
    <location>
        <begin position="322"/>
        <end position="339"/>
    </location>
</feature>
<feature type="domain" description="Major facilitator superfamily (MFS) profile" evidence="6">
    <location>
        <begin position="28"/>
        <end position="496"/>
    </location>
</feature>
<dbReference type="Pfam" id="PF07690">
    <property type="entry name" value="MFS_1"/>
    <property type="match status" value="1"/>
</dbReference>
<evidence type="ECO:0000313" key="8">
    <source>
        <dbReference type="Proteomes" id="UP000801492"/>
    </source>
</evidence>
<dbReference type="InterPro" id="IPR011701">
    <property type="entry name" value="MFS"/>
</dbReference>
<dbReference type="PROSITE" id="PS50850">
    <property type="entry name" value="MFS"/>
    <property type="match status" value="1"/>
</dbReference>
<dbReference type="InterPro" id="IPR020846">
    <property type="entry name" value="MFS_dom"/>
</dbReference>
<dbReference type="AlphaFoldDB" id="A0A8K0C7T5"/>
<dbReference type="GO" id="GO:0016020">
    <property type="term" value="C:membrane"/>
    <property type="evidence" value="ECO:0007669"/>
    <property type="project" value="UniProtKB-SubCell"/>
</dbReference>
<name>A0A8K0C7T5_IGNLU</name>
<dbReference type="PANTHER" id="PTHR24064">
    <property type="entry name" value="SOLUTE CARRIER FAMILY 22 MEMBER"/>
    <property type="match status" value="1"/>
</dbReference>
<dbReference type="GO" id="GO:0022857">
    <property type="term" value="F:transmembrane transporter activity"/>
    <property type="evidence" value="ECO:0007669"/>
    <property type="project" value="InterPro"/>
</dbReference>
<evidence type="ECO:0000256" key="4">
    <source>
        <dbReference type="ARBA" id="ARBA00023136"/>
    </source>
</evidence>
<feature type="transmembrane region" description="Helical" evidence="5">
    <location>
        <begin position="233"/>
        <end position="254"/>
    </location>
</feature>
<proteinExistence type="predicted"/>
<feature type="transmembrane region" description="Helical" evidence="5">
    <location>
        <begin position="206"/>
        <end position="227"/>
    </location>
</feature>
<gene>
    <name evidence="7" type="ORF">ILUMI_26546</name>
</gene>
<dbReference type="OrthoDB" id="3936150at2759"/>
<dbReference type="SUPFAM" id="SSF103473">
    <property type="entry name" value="MFS general substrate transporter"/>
    <property type="match status" value="1"/>
</dbReference>
<feature type="transmembrane region" description="Helical" evidence="5">
    <location>
        <begin position="147"/>
        <end position="165"/>
    </location>
</feature>
<dbReference type="Proteomes" id="UP000801492">
    <property type="component" value="Unassembled WGS sequence"/>
</dbReference>
<reference evidence="7" key="1">
    <citation type="submission" date="2019-08" db="EMBL/GenBank/DDBJ databases">
        <title>The genome of the North American firefly Photinus pyralis.</title>
        <authorList>
            <consortium name="Photinus pyralis genome working group"/>
            <person name="Fallon T.R."/>
            <person name="Sander Lower S.E."/>
            <person name="Weng J.-K."/>
        </authorList>
    </citation>
    <scope>NUCLEOTIDE SEQUENCE</scope>
    <source>
        <strain evidence="7">TRF0915ILg1</strain>
        <tissue evidence="7">Whole body</tissue>
    </source>
</reference>
<dbReference type="EMBL" id="VTPC01091112">
    <property type="protein sequence ID" value="KAF2879633.1"/>
    <property type="molecule type" value="Genomic_DNA"/>
</dbReference>
<dbReference type="InterPro" id="IPR036259">
    <property type="entry name" value="MFS_trans_sf"/>
</dbReference>
<keyword evidence="2 5" id="KW-0812">Transmembrane</keyword>
<evidence type="ECO:0000256" key="5">
    <source>
        <dbReference type="SAM" id="Phobius"/>
    </source>
</evidence>
<organism evidence="7 8">
    <name type="scientific">Ignelater luminosus</name>
    <name type="common">Cucubano</name>
    <name type="synonym">Pyrophorus luminosus</name>
    <dbReference type="NCBI Taxonomy" id="2038154"/>
    <lineage>
        <taxon>Eukaryota</taxon>
        <taxon>Metazoa</taxon>
        <taxon>Ecdysozoa</taxon>
        <taxon>Arthropoda</taxon>
        <taxon>Hexapoda</taxon>
        <taxon>Insecta</taxon>
        <taxon>Pterygota</taxon>
        <taxon>Neoptera</taxon>
        <taxon>Endopterygota</taxon>
        <taxon>Coleoptera</taxon>
        <taxon>Polyphaga</taxon>
        <taxon>Elateriformia</taxon>
        <taxon>Elateroidea</taxon>
        <taxon>Elateridae</taxon>
        <taxon>Agrypninae</taxon>
        <taxon>Pyrophorini</taxon>
        <taxon>Ignelater</taxon>
    </lineage>
</organism>
<feature type="transmembrane region" description="Helical" evidence="5">
    <location>
        <begin position="383"/>
        <end position="404"/>
    </location>
</feature>
<keyword evidence="4 5" id="KW-0472">Membrane</keyword>
<sequence>MESKESLDLEVIDVDTMLWHAGDFGRYQVMLMFLFSIINAFSAFHYFGQTFISVVPDHECKLLKGENSSVVITTQCSKTFYELNETSEEPCTSWDYTNSYGYVSLVQQLNWVCAEDWKPALGQSVFFIGSVIGSLAFGILADHIGRLHVLVIANLLALFGNLSTLLSSNVILFAVSRFVAGCATDSNFVMMYIIVMEYIRPSMRTFGLNLCIGVFYCVSCVAVPWVAVLLGNWKWFLLVISLPHITVLSFYFLVPESAQWLISKGKTEKAIVCFQRIANINNRTLNPRVIEGLRNYASKHIKKADHESLWGLLKTPKLRRKTCILIFKSMVMTLGYDAISRNVDGFGYSPFVIFSLTSATILPACAFILAVQDRIGRKALASGALLISGLFMSSAGLILATVSVPNSAVTASLAVIARLSINVAYNSGAQYAVELIPTVVRGQGVSAIHVTGYAATFFSPQILYLGNIWRPFPEVILGFLLTLGAIACLFLPETLNRTLPVTLQDGEDFGEDEGIFEFACCQKNVSESMQTLSPEQYREKYVVNSS</sequence>
<keyword evidence="3 5" id="KW-1133">Transmembrane helix</keyword>
<feature type="transmembrane region" description="Helical" evidence="5">
    <location>
        <begin position="475"/>
        <end position="492"/>
    </location>
</feature>
<evidence type="ECO:0000259" key="6">
    <source>
        <dbReference type="PROSITE" id="PS50850"/>
    </source>
</evidence>
<feature type="transmembrane region" description="Helical" evidence="5">
    <location>
        <begin position="120"/>
        <end position="140"/>
    </location>
</feature>
<dbReference type="Gene3D" id="1.20.1250.20">
    <property type="entry name" value="MFS general substrate transporter like domains"/>
    <property type="match status" value="1"/>
</dbReference>
<feature type="transmembrane region" description="Helical" evidence="5">
    <location>
        <begin position="351"/>
        <end position="371"/>
    </location>
</feature>
<evidence type="ECO:0000313" key="7">
    <source>
        <dbReference type="EMBL" id="KAF2879633.1"/>
    </source>
</evidence>
<protein>
    <recommendedName>
        <fullName evidence="6">Major facilitator superfamily (MFS) profile domain-containing protein</fullName>
    </recommendedName>
</protein>
<evidence type="ECO:0000256" key="2">
    <source>
        <dbReference type="ARBA" id="ARBA00022692"/>
    </source>
</evidence>
<feature type="transmembrane region" description="Helical" evidence="5">
    <location>
        <begin position="27"/>
        <end position="47"/>
    </location>
</feature>
<accession>A0A8K0C7T5</accession>
<evidence type="ECO:0000256" key="1">
    <source>
        <dbReference type="ARBA" id="ARBA00004141"/>
    </source>
</evidence>
<evidence type="ECO:0000256" key="3">
    <source>
        <dbReference type="ARBA" id="ARBA00022989"/>
    </source>
</evidence>
<comment type="subcellular location">
    <subcellularLocation>
        <location evidence="1">Membrane</location>
        <topology evidence="1">Multi-pass membrane protein</topology>
    </subcellularLocation>
</comment>